<proteinExistence type="inferred from homology"/>
<evidence type="ECO:0000259" key="5">
    <source>
        <dbReference type="PROSITE" id="PS50975"/>
    </source>
</evidence>
<keyword evidence="7" id="KW-1185">Reference proteome</keyword>
<dbReference type="GO" id="GO:0008716">
    <property type="term" value="F:D-alanine-D-alanine ligase activity"/>
    <property type="evidence" value="ECO:0007669"/>
    <property type="project" value="InterPro"/>
</dbReference>
<dbReference type="AlphaFoldDB" id="A0A0G2ZBS9"/>
<dbReference type="PATRIC" id="fig|1330330.3.peg.1326"/>
<dbReference type="InterPro" id="IPR011095">
    <property type="entry name" value="Dala_Dala_lig_C"/>
</dbReference>
<organism evidence="6 7">
    <name type="scientific">Kosmotoga pacifica</name>
    <dbReference type="NCBI Taxonomy" id="1330330"/>
    <lineage>
        <taxon>Bacteria</taxon>
        <taxon>Thermotogati</taxon>
        <taxon>Thermotogota</taxon>
        <taxon>Thermotogae</taxon>
        <taxon>Kosmotogales</taxon>
        <taxon>Kosmotogaceae</taxon>
        <taxon>Kosmotoga</taxon>
    </lineage>
</organism>
<evidence type="ECO:0000313" key="7">
    <source>
        <dbReference type="Proteomes" id="UP000035159"/>
    </source>
</evidence>
<dbReference type="PANTHER" id="PTHR23132:SF23">
    <property type="entry name" value="D-ALANINE--D-ALANINE LIGASE B"/>
    <property type="match status" value="1"/>
</dbReference>
<dbReference type="GO" id="GO:0071555">
    <property type="term" value="P:cell wall organization"/>
    <property type="evidence" value="ECO:0007669"/>
    <property type="project" value="UniProtKB-KW"/>
</dbReference>
<keyword evidence="3" id="KW-0961">Cell wall biogenesis/degradation</keyword>
<protein>
    <submittedName>
        <fullName evidence="6">D-alanine--D-alanine ligase</fullName>
    </submittedName>
</protein>
<dbReference type="SUPFAM" id="SSF52440">
    <property type="entry name" value="PreATP-grasp domain"/>
    <property type="match status" value="1"/>
</dbReference>
<dbReference type="RefSeq" id="WP_047754666.1">
    <property type="nucleotide sequence ID" value="NZ_CAJUHA010000014.1"/>
</dbReference>
<sequence length="312" mass="35575">MKIAVVYDEPLSGEKQDMVSAVCSALNIRYEASPLPFDENFIHNVKTYDFVFNLSTGGGKYNKQVHVPALLDRLGIPFTGSSAGIQALCMDKSLTKLVLRENSIPTPSFIKFHSPKKLRDPGFYPAFVKPSREGSAAGISEKSCVNNFDELKEQVRYVFEEFGDVIVEEFIDGREFTVGIIGNGDELEVLPILEIDFSMLPDGLERYYSYRVKHHYAEETKYICPARITPDEERRLKDYSRKAFKALGLFDYARMDVRMKNGEFYIIEVNSLPLLVPVYSDLTKMLEPVGLSYDDLILKIFEAAKRRVERSR</sequence>
<gene>
    <name evidence="6" type="ORF">IX53_06545</name>
</gene>
<dbReference type="KEGG" id="kpf:IX53_06545"/>
<dbReference type="Pfam" id="PF07478">
    <property type="entry name" value="Dala_Dala_lig_C"/>
    <property type="match status" value="1"/>
</dbReference>
<evidence type="ECO:0000313" key="6">
    <source>
        <dbReference type="EMBL" id="AKI97531.1"/>
    </source>
</evidence>
<dbReference type="Gene3D" id="3.40.50.20">
    <property type="match status" value="1"/>
</dbReference>
<dbReference type="Gene3D" id="3.30.470.20">
    <property type="entry name" value="ATP-grasp fold, B domain"/>
    <property type="match status" value="1"/>
</dbReference>
<dbReference type="InterPro" id="IPR013815">
    <property type="entry name" value="ATP_grasp_subdomain_1"/>
</dbReference>
<dbReference type="InterPro" id="IPR011761">
    <property type="entry name" value="ATP-grasp"/>
</dbReference>
<evidence type="ECO:0000256" key="4">
    <source>
        <dbReference type="PROSITE-ProRule" id="PRU00409"/>
    </source>
</evidence>
<evidence type="ECO:0000256" key="3">
    <source>
        <dbReference type="ARBA" id="ARBA00023316"/>
    </source>
</evidence>
<keyword evidence="2 6" id="KW-0436">Ligase</keyword>
<keyword evidence="4" id="KW-0067">ATP-binding</keyword>
<dbReference type="InterPro" id="IPR016185">
    <property type="entry name" value="PreATP-grasp_dom_sf"/>
</dbReference>
<dbReference type="STRING" id="1330330.IX53_06545"/>
<dbReference type="PANTHER" id="PTHR23132">
    <property type="entry name" value="D-ALANINE--D-ALANINE LIGASE"/>
    <property type="match status" value="1"/>
</dbReference>
<accession>A0A0G2ZBS9</accession>
<comment type="similarity">
    <text evidence="1">Belongs to the D-alanine--D-alanine ligase family.</text>
</comment>
<dbReference type="PROSITE" id="PS50975">
    <property type="entry name" value="ATP_GRASP"/>
    <property type="match status" value="1"/>
</dbReference>
<name>A0A0G2ZBS9_9BACT</name>
<dbReference type="Gene3D" id="3.30.1490.20">
    <property type="entry name" value="ATP-grasp fold, A domain"/>
    <property type="match status" value="1"/>
</dbReference>
<evidence type="ECO:0000256" key="2">
    <source>
        <dbReference type="ARBA" id="ARBA00022598"/>
    </source>
</evidence>
<feature type="domain" description="ATP-grasp" evidence="5">
    <location>
        <begin position="96"/>
        <end position="302"/>
    </location>
</feature>
<evidence type="ECO:0000256" key="1">
    <source>
        <dbReference type="ARBA" id="ARBA00010871"/>
    </source>
</evidence>
<dbReference type="SUPFAM" id="SSF56059">
    <property type="entry name" value="Glutathione synthetase ATP-binding domain-like"/>
    <property type="match status" value="1"/>
</dbReference>
<dbReference type="Proteomes" id="UP000035159">
    <property type="component" value="Chromosome"/>
</dbReference>
<dbReference type="OrthoDB" id="9813261at2"/>
<dbReference type="GO" id="GO:0005524">
    <property type="term" value="F:ATP binding"/>
    <property type="evidence" value="ECO:0007669"/>
    <property type="project" value="UniProtKB-UniRule"/>
</dbReference>
<dbReference type="GO" id="GO:0046872">
    <property type="term" value="F:metal ion binding"/>
    <property type="evidence" value="ECO:0007669"/>
    <property type="project" value="InterPro"/>
</dbReference>
<reference evidence="6 7" key="1">
    <citation type="submission" date="2015-04" db="EMBL/GenBank/DDBJ databases">
        <title>Complete Genome Sequence of Kosmotoga pacifica SLHLJ1.</title>
        <authorList>
            <person name="Jiang L.J."/>
            <person name="Shao Z.Z."/>
            <person name="Jebbar M."/>
        </authorList>
    </citation>
    <scope>NUCLEOTIDE SEQUENCE [LARGE SCALE GENOMIC DNA]</scope>
    <source>
        <strain evidence="6 7">SLHLJ1</strain>
    </source>
</reference>
<keyword evidence="4" id="KW-0547">Nucleotide-binding</keyword>
<dbReference type="EMBL" id="CP011232">
    <property type="protein sequence ID" value="AKI97531.1"/>
    <property type="molecule type" value="Genomic_DNA"/>
</dbReference>